<accession>A0A5C5U564</accession>
<evidence type="ECO:0000313" key="3">
    <source>
        <dbReference type="Proteomes" id="UP000315949"/>
    </source>
</evidence>
<feature type="transmembrane region" description="Helical" evidence="1">
    <location>
        <begin position="42"/>
        <end position="63"/>
    </location>
</feature>
<reference evidence="2 3" key="1">
    <citation type="submission" date="2019-07" db="EMBL/GenBank/DDBJ databases">
        <title>Luteimonas sp. YD-1 nov., isolated from acidic soil.</title>
        <authorList>
            <person name="Zhou J."/>
        </authorList>
    </citation>
    <scope>NUCLEOTIDE SEQUENCE [LARGE SCALE GENOMIC DNA]</scope>
    <source>
        <strain evidence="2 3">YD-1</strain>
    </source>
</reference>
<dbReference type="EMBL" id="VOHE01000002">
    <property type="protein sequence ID" value="TWT20615.1"/>
    <property type="molecule type" value="Genomic_DNA"/>
</dbReference>
<proteinExistence type="predicted"/>
<feature type="transmembrane region" description="Helical" evidence="1">
    <location>
        <begin position="123"/>
        <end position="147"/>
    </location>
</feature>
<evidence type="ECO:0000313" key="2">
    <source>
        <dbReference type="EMBL" id="TWT20615.1"/>
    </source>
</evidence>
<comment type="caution">
    <text evidence="2">The sequence shown here is derived from an EMBL/GenBank/DDBJ whole genome shotgun (WGS) entry which is preliminary data.</text>
</comment>
<feature type="transmembrane region" description="Helical" evidence="1">
    <location>
        <begin position="75"/>
        <end position="102"/>
    </location>
</feature>
<name>A0A5C5U564_9GAMM</name>
<protein>
    <recommendedName>
        <fullName evidence="4">Serine/threonine protein kinase</fullName>
    </recommendedName>
</protein>
<dbReference type="RefSeq" id="WP_146311243.1">
    <property type="nucleotide sequence ID" value="NZ_VOHE01000002.1"/>
</dbReference>
<evidence type="ECO:0008006" key="4">
    <source>
        <dbReference type="Google" id="ProtNLM"/>
    </source>
</evidence>
<gene>
    <name evidence="2" type="ORF">FQY79_04580</name>
</gene>
<dbReference type="AlphaFoldDB" id="A0A5C5U564"/>
<organism evidence="2 3">
    <name type="scientific">Luteimonas wenzhouensis</name>
    <dbReference type="NCBI Taxonomy" id="2599615"/>
    <lineage>
        <taxon>Bacteria</taxon>
        <taxon>Pseudomonadati</taxon>
        <taxon>Pseudomonadota</taxon>
        <taxon>Gammaproteobacteria</taxon>
        <taxon>Lysobacterales</taxon>
        <taxon>Lysobacteraceae</taxon>
        <taxon>Luteimonas</taxon>
    </lineage>
</organism>
<sequence>MEPDELKLAWQALGRQLERQQAIEWELLREHRLARVQRHLRPLVWGQGLQFLLGVGLIALGVACWTRNTDVPGLLLGGVLVHAFGVANAVMAAITLCLAAGVDSAAPVLRIQRRMAVLRCVQALNAGVCAAPWWVMWIPVVVAIAGVQAPGPETGNAPWLLASLAIGTAGLVATWGWSLWRWRRHRDLDMAPDATDAGDGCDGIGRAQRLLEEIARFERG</sequence>
<keyword evidence="1" id="KW-0472">Membrane</keyword>
<keyword evidence="3" id="KW-1185">Reference proteome</keyword>
<dbReference type="OrthoDB" id="5954304at2"/>
<feature type="transmembrane region" description="Helical" evidence="1">
    <location>
        <begin position="159"/>
        <end position="180"/>
    </location>
</feature>
<keyword evidence="1" id="KW-0812">Transmembrane</keyword>
<evidence type="ECO:0000256" key="1">
    <source>
        <dbReference type="SAM" id="Phobius"/>
    </source>
</evidence>
<keyword evidence="1" id="KW-1133">Transmembrane helix</keyword>
<dbReference type="Proteomes" id="UP000315949">
    <property type="component" value="Unassembled WGS sequence"/>
</dbReference>